<dbReference type="Proteomes" id="UP000245168">
    <property type="component" value="Unassembled WGS sequence"/>
</dbReference>
<organism evidence="3 4">
    <name type="scientific">Marinicauda salina</name>
    <dbReference type="NCBI Taxonomy" id="2135793"/>
    <lineage>
        <taxon>Bacteria</taxon>
        <taxon>Pseudomonadati</taxon>
        <taxon>Pseudomonadota</taxon>
        <taxon>Alphaproteobacteria</taxon>
        <taxon>Maricaulales</taxon>
        <taxon>Maricaulaceae</taxon>
        <taxon>Marinicauda</taxon>
    </lineage>
</organism>
<dbReference type="InterPro" id="IPR018968">
    <property type="entry name" value="Phasin"/>
</dbReference>
<dbReference type="EMBL" id="QEXV01000001">
    <property type="protein sequence ID" value="PWE18507.1"/>
    <property type="molecule type" value="Genomic_DNA"/>
</dbReference>
<name>A0A2U2BWY2_9PROT</name>
<evidence type="ECO:0000313" key="4">
    <source>
        <dbReference type="Proteomes" id="UP000245168"/>
    </source>
</evidence>
<feature type="compositionally biased region" description="Polar residues" evidence="1">
    <location>
        <begin position="1"/>
        <end position="17"/>
    </location>
</feature>
<reference evidence="4" key="1">
    <citation type="submission" date="2018-05" db="EMBL/GenBank/DDBJ databases">
        <authorList>
            <person name="Liu B.-T."/>
        </authorList>
    </citation>
    <scope>NUCLEOTIDE SEQUENCE [LARGE SCALE GENOMIC DNA]</scope>
    <source>
        <strain evidence="4">WD6-1</strain>
    </source>
</reference>
<sequence>MSTSSHQTETRQSASSTSGGGAHKSAGDGKKRKDSPGAAMTGMAETMQAAGDGMWKSSRAFSEEAAHFAARRAERYHDYFEDLACCQTPTDAMHAATRAAQTFMQDYIDEFSRMSEMAMSSMQEVSARAKPGEN</sequence>
<accession>A0A2U2BWY2</accession>
<dbReference type="AlphaFoldDB" id="A0A2U2BWY2"/>
<evidence type="ECO:0000259" key="2">
    <source>
        <dbReference type="Pfam" id="PF09361"/>
    </source>
</evidence>
<feature type="region of interest" description="Disordered" evidence="1">
    <location>
        <begin position="1"/>
        <end position="46"/>
    </location>
</feature>
<evidence type="ECO:0000313" key="3">
    <source>
        <dbReference type="EMBL" id="PWE18507.1"/>
    </source>
</evidence>
<dbReference type="RefSeq" id="WP_109251782.1">
    <property type="nucleotide sequence ID" value="NZ_QEXV01000001.1"/>
</dbReference>
<gene>
    <name evidence="3" type="ORF">DDZ18_02565</name>
</gene>
<protein>
    <recommendedName>
        <fullName evidence="2">Phasin domain-containing protein</fullName>
    </recommendedName>
</protein>
<feature type="domain" description="Phasin" evidence="2">
    <location>
        <begin position="39"/>
        <end position="127"/>
    </location>
</feature>
<dbReference type="Pfam" id="PF09361">
    <property type="entry name" value="Phasin_2"/>
    <property type="match status" value="1"/>
</dbReference>
<keyword evidence="4" id="KW-1185">Reference proteome</keyword>
<proteinExistence type="predicted"/>
<feature type="compositionally biased region" description="Basic and acidic residues" evidence="1">
    <location>
        <begin position="25"/>
        <end position="35"/>
    </location>
</feature>
<evidence type="ECO:0000256" key="1">
    <source>
        <dbReference type="SAM" id="MobiDB-lite"/>
    </source>
</evidence>
<comment type="caution">
    <text evidence="3">The sequence shown here is derived from an EMBL/GenBank/DDBJ whole genome shotgun (WGS) entry which is preliminary data.</text>
</comment>